<reference evidence="1" key="1">
    <citation type="journal article" date="2023" name="Mol. Phylogenet. Evol.">
        <title>Genome-scale phylogeny and comparative genomics of the fungal order Sordariales.</title>
        <authorList>
            <person name="Hensen N."/>
            <person name="Bonometti L."/>
            <person name="Westerberg I."/>
            <person name="Brannstrom I.O."/>
            <person name="Guillou S."/>
            <person name="Cros-Aarteil S."/>
            <person name="Calhoun S."/>
            <person name="Haridas S."/>
            <person name="Kuo A."/>
            <person name="Mondo S."/>
            <person name="Pangilinan J."/>
            <person name="Riley R."/>
            <person name="LaButti K."/>
            <person name="Andreopoulos B."/>
            <person name="Lipzen A."/>
            <person name="Chen C."/>
            <person name="Yan M."/>
            <person name="Daum C."/>
            <person name="Ng V."/>
            <person name="Clum A."/>
            <person name="Steindorff A."/>
            <person name="Ohm R.A."/>
            <person name="Martin F."/>
            <person name="Silar P."/>
            <person name="Natvig D.O."/>
            <person name="Lalanne C."/>
            <person name="Gautier V."/>
            <person name="Ament-Velasquez S.L."/>
            <person name="Kruys A."/>
            <person name="Hutchinson M.I."/>
            <person name="Powell A.J."/>
            <person name="Barry K."/>
            <person name="Miller A.N."/>
            <person name="Grigoriev I.V."/>
            <person name="Debuchy R."/>
            <person name="Gladieux P."/>
            <person name="Hiltunen Thoren M."/>
            <person name="Johannesson H."/>
        </authorList>
    </citation>
    <scope>NUCLEOTIDE SEQUENCE</scope>
    <source>
        <strain evidence="1">CBS 103.79</strain>
    </source>
</reference>
<evidence type="ECO:0000313" key="2">
    <source>
        <dbReference type="Proteomes" id="UP001303889"/>
    </source>
</evidence>
<proteinExistence type="predicted"/>
<evidence type="ECO:0000313" key="1">
    <source>
        <dbReference type="EMBL" id="KAK3906175.1"/>
    </source>
</evidence>
<organism evidence="1 2">
    <name type="scientific">Staphylotrichum tortipilum</name>
    <dbReference type="NCBI Taxonomy" id="2831512"/>
    <lineage>
        <taxon>Eukaryota</taxon>
        <taxon>Fungi</taxon>
        <taxon>Dikarya</taxon>
        <taxon>Ascomycota</taxon>
        <taxon>Pezizomycotina</taxon>
        <taxon>Sordariomycetes</taxon>
        <taxon>Sordariomycetidae</taxon>
        <taxon>Sordariales</taxon>
        <taxon>Chaetomiaceae</taxon>
        <taxon>Staphylotrichum</taxon>
    </lineage>
</organism>
<sequence length="95" mass="10642">MLSIPLGCTVANDAPRWYVVDGKGGGPVFLDEDKFFRAGIGKHEHLRFWDPVKERVCRAEFDCVHRPRPHSPPPNASYLEDAMSELSSVAMMSIV</sequence>
<reference evidence="1" key="2">
    <citation type="submission" date="2023-05" db="EMBL/GenBank/DDBJ databases">
        <authorList>
            <consortium name="Lawrence Berkeley National Laboratory"/>
            <person name="Steindorff A."/>
            <person name="Hensen N."/>
            <person name="Bonometti L."/>
            <person name="Westerberg I."/>
            <person name="Brannstrom I.O."/>
            <person name="Guillou S."/>
            <person name="Cros-Aarteil S."/>
            <person name="Calhoun S."/>
            <person name="Haridas S."/>
            <person name="Kuo A."/>
            <person name="Mondo S."/>
            <person name="Pangilinan J."/>
            <person name="Riley R."/>
            <person name="Labutti K."/>
            <person name="Andreopoulos B."/>
            <person name="Lipzen A."/>
            <person name="Chen C."/>
            <person name="Yanf M."/>
            <person name="Daum C."/>
            <person name="Ng V."/>
            <person name="Clum A."/>
            <person name="Ohm R."/>
            <person name="Martin F."/>
            <person name="Silar P."/>
            <person name="Natvig D."/>
            <person name="Lalanne C."/>
            <person name="Gautier V."/>
            <person name="Ament-Velasquez S.L."/>
            <person name="Kruys A."/>
            <person name="Hutchinson M.I."/>
            <person name="Powell A.J."/>
            <person name="Barry K."/>
            <person name="Miller A.N."/>
            <person name="Grigoriev I.V."/>
            <person name="Debuchy R."/>
            <person name="Gladieux P."/>
            <person name="Thoren M.H."/>
            <person name="Johannesson H."/>
        </authorList>
    </citation>
    <scope>NUCLEOTIDE SEQUENCE</scope>
    <source>
        <strain evidence="1">CBS 103.79</strain>
    </source>
</reference>
<dbReference type="AlphaFoldDB" id="A0AAN6MS91"/>
<accession>A0AAN6MS91</accession>
<dbReference type="Proteomes" id="UP001303889">
    <property type="component" value="Unassembled WGS sequence"/>
</dbReference>
<dbReference type="EMBL" id="MU855334">
    <property type="protein sequence ID" value="KAK3906175.1"/>
    <property type="molecule type" value="Genomic_DNA"/>
</dbReference>
<keyword evidence="2" id="KW-1185">Reference proteome</keyword>
<protein>
    <submittedName>
        <fullName evidence="1">Uncharacterized protein</fullName>
    </submittedName>
</protein>
<name>A0AAN6MS91_9PEZI</name>
<comment type="caution">
    <text evidence="1">The sequence shown here is derived from an EMBL/GenBank/DDBJ whole genome shotgun (WGS) entry which is preliminary data.</text>
</comment>
<gene>
    <name evidence="1" type="ORF">C8A05DRAFT_29961</name>
</gene>